<sequence length="1278" mass="140210">MSSSDGGSDDEIRMPRGRAARRMLKLTSSPIGSPKRNSRDVVPSEIADEDLYSRTPVRIFRRTTPRADFANDTTSPSADRNSTSLFVSPAKSNASMSDDEQLPTNLFRDKQRFAELVARKRAEREAREAEAAEKSERSRAQSGQSPLQLLEDDVQTVDTEEAQDATIDRIMSDATQPTRKASKKAMLEIERETQRMARQQALAHQMKVKKKFTMNDLLARFDNAPAAHPSTLTVPLEDTSASSALNSDASEPQSVRSRRDTPPSSPPTPLDRQRALVERGALSKLMPARQDSLASLVQDGEGGDELLDMTELLSSARKAKSPCAVTKEAAKPGLQLARLGKTSAFDSDGASSDDELEIVHQGVNLHRIFDQARTRTRKQNTDSRAIHTLKHLSHIGADSNRVSRRRTKSSKPTVLPHVLEAQLRARAQEQARMQQAERVAELKARGIVILSAEDRDKEAEDLENLLDRARQDALKLRKAERSGLGTNEDGEITNVPSDDEEEDEDYDGSEVDDEFESDGQENELIDAVAAEDEEDEDDSGDEAEGSVISKDDVVEPALAVASEQSDDEEPVQPIQKRQHTARQRKSRIVLDDDEDEHISADQGTRSQTPASPVRTPADPFAAFGFGNFNPGSSLMSPTQAFHATMQTPSQLTQQDSMDVFRRLAPPTFSSVPPVPSALGDQTQNESQTNIVAASQVPNSQQIQLPLETLAPETPISKAKRSEPMPSIVTPGWEPTQDDGLPNLWQATANLRRENTFDSIPELASTQDTVPIRIAESPAPARMTRLVRGQRRGLITDESDEEPEQLLEESSKNAFREMTRRRKEALTAAERMEAEAQAKNMMDEQADESDDEYAGLGGDDYVAPETEQDHDIIDSSHIEVDEQALAAHYAERQRIEDEANANKLLKDLTTGALRRKQANMFDLDEDEADLALRRRQIRQQEEARRRRLLLQDDSIADLAQGKHSKGKDAFLKAIADDDDGELDDDDLPEVEDNDDQAEVASTPEINPASQLDKATEPPREISGNKRRREDSTTERLPATKRRTQVSAFRAPTSLLEIKESLSFLLEEPNALVTVPATAEADSGNEDNGEDEANGSDNDSGDDVDEVEAEKARQNDGGFAPDRAMMPPPARLPATQRRTAANAVIDRLSMKRSASNADAPSNGPSAWASSLTSVGSLHGVPSLLRRATTNITFSANERGVTTSNGSSSLSRENSSGSNAGGVKMGGSKKSSLAYQARAEERRVIVEAGVRQRAENTKRIAEMRRSAGGVLQGRGFGGSFE</sequence>
<feature type="region of interest" description="Disordered" evidence="4">
    <location>
        <begin position="714"/>
        <end position="740"/>
    </location>
</feature>
<keyword evidence="3" id="KW-0539">Nucleus</keyword>
<dbReference type="GO" id="GO:0033314">
    <property type="term" value="P:mitotic DNA replication checkpoint signaling"/>
    <property type="evidence" value="ECO:0007669"/>
    <property type="project" value="TreeGrafter"/>
</dbReference>
<feature type="region of interest" description="Disordered" evidence="4">
    <location>
        <begin position="241"/>
        <end position="273"/>
    </location>
</feature>
<feature type="compositionally biased region" description="Acidic residues" evidence="4">
    <location>
        <begin position="843"/>
        <end position="852"/>
    </location>
</feature>
<reference evidence="7" key="2">
    <citation type="submission" date="2020-04" db="EMBL/GenBank/DDBJ databases">
        <authorList>
            <consortium name="NCBI Genome Project"/>
        </authorList>
    </citation>
    <scope>NUCLEOTIDE SEQUENCE</scope>
    <source>
        <strain evidence="7">CBS 342.82</strain>
    </source>
</reference>
<feature type="domain" description="DNA replication checkpoint mediator MRC1" evidence="5">
    <location>
        <begin position="835"/>
        <end position="971"/>
    </location>
</feature>
<feature type="compositionally biased region" description="Acidic residues" evidence="4">
    <location>
        <begin position="150"/>
        <end position="163"/>
    </location>
</feature>
<feature type="region of interest" description="Disordered" evidence="4">
    <location>
        <begin position="1193"/>
        <end position="1231"/>
    </location>
</feature>
<feature type="compositionally biased region" description="Acidic residues" evidence="4">
    <location>
        <begin position="796"/>
        <end position="806"/>
    </location>
</feature>
<reference evidence="7" key="3">
    <citation type="submission" date="2025-08" db="UniProtKB">
        <authorList>
            <consortium name="RefSeq"/>
        </authorList>
    </citation>
    <scope>IDENTIFICATION</scope>
    <source>
        <strain evidence="7">CBS 342.82</strain>
    </source>
</reference>
<proteinExistence type="predicted"/>
<feature type="compositionally biased region" description="Acidic residues" evidence="4">
    <location>
        <begin position="497"/>
        <end position="544"/>
    </location>
</feature>
<feature type="compositionally biased region" description="Polar residues" evidence="4">
    <location>
        <begin position="71"/>
        <end position="96"/>
    </location>
</feature>
<feature type="compositionally biased region" description="Polar residues" evidence="4">
    <location>
        <begin position="601"/>
        <end position="610"/>
    </location>
</feature>
<dbReference type="GO" id="GO:0007095">
    <property type="term" value="P:mitotic G2 DNA damage checkpoint signaling"/>
    <property type="evidence" value="ECO:0007669"/>
    <property type="project" value="TreeGrafter"/>
</dbReference>
<feature type="compositionally biased region" description="Low complexity" evidence="4">
    <location>
        <begin position="1201"/>
        <end position="1215"/>
    </location>
</feature>
<dbReference type="Pfam" id="PF09444">
    <property type="entry name" value="MRC1"/>
    <property type="match status" value="1"/>
</dbReference>
<dbReference type="RefSeq" id="XP_033462684.1">
    <property type="nucleotide sequence ID" value="XM_033604346.1"/>
</dbReference>
<evidence type="ECO:0000256" key="1">
    <source>
        <dbReference type="ARBA" id="ARBA00004123"/>
    </source>
</evidence>
<dbReference type="PANTHER" id="PTHR14396:SF10">
    <property type="entry name" value="CLASPIN"/>
    <property type="match status" value="1"/>
</dbReference>
<protein>
    <recommendedName>
        <fullName evidence="5">DNA replication checkpoint mediator MRC1 domain-containing protein</fullName>
    </recommendedName>
</protein>
<reference evidence="7" key="1">
    <citation type="submission" date="2020-01" db="EMBL/GenBank/DDBJ databases">
        <authorList>
            <consortium name="DOE Joint Genome Institute"/>
            <person name="Haridas S."/>
            <person name="Albert R."/>
            <person name="Binder M."/>
            <person name="Bloem J."/>
            <person name="Labutti K."/>
            <person name="Salamov A."/>
            <person name="Andreopoulos B."/>
            <person name="Baker S.E."/>
            <person name="Barry K."/>
            <person name="Bills G."/>
            <person name="Bluhm B.H."/>
            <person name="Cannon C."/>
            <person name="Castanera R."/>
            <person name="Culley D.E."/>
            <person name="Daum C."/>
            <person name="Ezra D."/>
            <person name="Gonzalez J.B."/>
            <person name="Henrissat B."/>
            <person name="Kuo A."/>
            <person name="Liang C."/>
            <person name="Lipzen A."/>
            <person name="Lutzoni F."/>
            <person name="Magnuson J."/>
            <person name="Mondo S."/>
            <person name="Nolan M."/>
            <person name="Ohm R."/>
            <person name="Pangilinan J."/>
            <person name="Park H.-J."/>
            <person name="Ramirez L."/>
            <person name="Alfaro M."/>
            <person name="Sun H."/>
            <person name="Tritt A."/>
            <person name="Yoshinaga Y."/>
            <person name="Zwiers L.-H."/>
            <person name="Turgeon B.G."/>
            <person name="Goodwin S.B."/>
            <person name="Spatafora J.W."/>
            <person name="Crous P.W."/>
            <person name="Grigoriev I.V."/>
        </authorList>
    </citation>
    <scope>NUCLEOTIDE SEQUENCE</scope>
    <source>
        <strain evidence="7">CBS 342.82</strain>
    </source>
</reference>
<evidence type="ECO:0000313" key="7">
    <source>
        <dbReference type="RefSeq" id="XP_033462684.1"/>
    </source>
</evidence>
<feature type="compositionally biased region" description="Acidic residues" evidence="4">
    <location>
        <begin position="1081"/>
        <end position="1106"/>
    </location>
</feature>
<evidence type="ECO:0000256" key="2">
    <source>
        <dbReference type="ARBA" id="ARBA00022553"/>
    </source>
</evidence>
<gene>
    <name evidence="7" type="ORF">K489DRAFT_378178</name>
</gene>
<dbReference type="InterPro" id="IPR024146">
    <property type="entry name" value="Claspin"/>
</dbReference>
<keyword evidence="6" id="KW-1185">Reference proteome</keyword>
<comment type="subcellular location">
    <subcellularLocation>
        <location evidence="1">Nucleus</location>
    </subcellularLocation>
</comment>
<dbReference type="GeneID" id="54362146"/>
<dbReference type="InterPro" id="IPR018564">
    <property type="entry name" value="Repl_chkpnt_MRC1_dom"/>
</dbReference>
<feature type="compositionally biased region" description="Polar residues" evidence="4">
    <location>
        <begin position="241"/>
        <end position="253"/>
    </location>
</feature>
<name>A0A6J3MCN9_9PEZI</name>
<dbReference type="GO" id="GO:0010997">
    <property type="term" value="F:anaphase-promoting complex binding"/>
    <property type="evidence" value="ECO:0007669"/>
    <property type="project" value="TreeGrafter"/>
</dbReference>
<feature type="region of interest" description="Disordered" evidence="4">
    <location>
        <begin position="791"/>
        <end position="862"/>
    </location>
</feature>
<feature type="region of interest" description="Disordered" evidence="4">
    <location>
        <begin position="664"/>
        <end position="688"/>
    </location>
</feature>
<evidence type="ECO:0000256" key="3">
    <source>
        <dbReference type="ARBA" id="ARBA00023242"/>
    </source>
</evidence>
<evidence type="ECO:0000313" key="6">
    <source>
        <dbReference type="Proteomes" id="UP000504637"/>
    </source>
</evidence>
<feature type="compositionally biased region" description="Basic and acidic residues" evidence="4">
    <location>
        <begin position="808"/>
        <end position="817"/>
    </location>
</feature>
<dbReference type="Proteomes" id="UP000504637">
    <property type="component" value="Unplaced"/>
</dbReference>
<feature type="region of interest" description="Disordered" evidence="4">
    <location>
        <begin position="1"/>
        <end position="20"/>
    </location>
</feature>
<keyword evidence="2" id="KW-0597">Phosphoprotein</keyword>
<feature type="compositionally biased region" description="Acidic residues" evidence="4">
    <location>
        <begin position="976"/>
        <end position="996"/>
    </location>
</feature>
<feature type="region of interest" description="Disordered" evidence="4">
    <location>
        <begin position="976"/>
        <end position="1047"/>
    </location>
</feature>
<evidence type="ECO:0000256" key="4">
    <source>
        <dbReference type="SAM" id="MobiDB-lite"/>
    </source>
</evidence>
<feature type="compositionally biased region" description="Polar residues" evidence="4">
    <location>
        <begin position="679"/>
        <end position="688"/>
    </location>
</feature>
<dbReference type="AlphaFoldDB" id="A0A6J3MCN9"/>
<feature type="compositionally biased region" description="Basic residues" evidence="4">
    <location>
        <begin position="576"/>
        <end position="587"/>
    </location>
</feature>
<dbReference type="PANTHER" id="PTHR14396">
    <property type="entry name" value="CLASPIN"/>
    <property type="match status" value="1"/>
</dbReference>
<feature type="compositionally biased region" description="Basic and acidic residues" evidence="4">
    <location>
        <begin position="1012"/>
        <end position="1032"/>
    </location>
</feature>
<accession>A0A6J3MCN9</accession>
<feature type="region of interest" description="Disordered" evidence="4">
    <location>
        <begin position="123"/>
        <end position="184"/>
    </location>
</feature>
<organism evidence="7">
    <name type="scientific">Dissoconium aciculare CBS 342.82</name>
    <dbReference type="NCBI Taxonomy" id="1314786"/>
    <lineage>
        <taxon>Eukaryota</taxon>
        <taxon>Fungi</taxon>
        <taxon>Dikarya</taxon>
        <taxon>Ascomycota</taxon>
        <taxon>Pezizomycotina</taxon>
        <taxon>Dothideomycetes</taxon>
        <taxon>Dothideomycetidae</taxon>
        <taxon>Mycosphaerellales</taxon>
        <taxon>Dissoconiaceae</taxon>
        <taxon>Dissoconium</taxon>
    </lineage>
</organism>
<feature type="region of interest" description="Disordered" evidence="4">
    <location>
        <begin position="1073"/>
        <end position="1142"/>
    </location>
</feature>
<dbReference type="OrthoDB" id="2130597at2759"/>
<evidence type="ECO:0000259" key="5">
    <source>
        <dbReference type="Pfam" id="PF09444"/>
    </source>
</evidence>
<feature type="region of interest" description="Disordered" evidence="4">
    <location>
        <begin position="62"/>
        <end position="106"/>
    </location>
</feature>
<feature type="compositionally biased region" description="Basic and acidic residues" evidence="4">
    <location>
        <begin position="123"/>
        <end position="139"/>
    </location>
</feature>
<feature type="compositionally biased region" description="Low complexity" evidence="4">
    <location>
        <begin position="616"/>
        <end position="625"/>
    </location>
</feature>
<feature type="region of interest" description="Disordered" evidence="4">
    <location>
        <begin position="25"/>
        <end position="48"/>
    </location>
</feature>
<dbReference type="GO" id="GO:0005634">
    <property type="term" value="C:nucleus"/>
    <property type="evidence" value="ECO:0007669"/>
    <property type="project" value="UniProtKB-SubCell"/>
</dbReference>
<feature type="region of interest" description="Disordered" evidence="4">
    <location>
        <begin position="479"/>
        <end position="625"/>
    </location>
</feature>